<protein>
    <submittedName>
        <fullName evidence="2">DUF6502 family protein</fullName>
    </submittedName>
</protein>
<dbReference type="EMBL" id="JAMKFE010000005">
    <property type="protein sequence ID" value="MCM5679831.1"/>
    <property type="molecule type" value="Genomic_DNA"/>
</dbReference>
<dbReference type="RefSeq" id="WP_251778038.1">
    <property type="nucleotide sequence ID" value="NZ_JAMKFE010000005.1"/>
</dbReference>
<sequence length="295" mass="32312">MQKSTGTDKALPGGGAPASAVVPSDQHAEVALRASMALMVPVTRWLIRNGVQYGAFTSALKAVFLQIAREEIEGSGRKATDSALSILSGVHRKDVRALTGADAPRDLKPKSVSLVSQVFTRWVTDARYRHPDGAPRRLARLGDQNSFEALAREISTDVHPRTVLDELARLRLVKLEDEHVELLTAAFVPADDYEELAGLLAANTGDHLSAAVHNLTTRQPRFLEQSVFADGLSAESVRELSQLARELWAEAFQRMVAEAQTRYEADREHPAPHRMRFGVYYYSEPAGDETAATGT</sequence>
<feature type="region of interest" description="Disordered" evidence="1">
    <location>
        <begin position="1"/>
        <end position="22"/>
    </location>
</feature>
<dbReference type="InterPro" id="IPR045445">
    <property type="entry name" value="DUF6502"/>
</dbReference>
<proteinExistence type="predicted"/>
<evidence type="ECO:0000313" key="3">
    <source>
        <dbReference type="Proteomes" id="UP001165541"/>
    </source>
</evidence>
<dbReference type="Proteomes" id="UP001165541">
    <property type="component" value="Unassembled WGS sequence"/>
</dbReference>
<evidence type="ECO:0000256" key="1">
    <source>
        <dbReference type="SAM" id="MobiDB-lite"/>
    </source>
</evidence>
<accession>A0ABT0YNV2</accession>
<gene>
    <name evidence="2" type="ORF">M8A51_09830</name>
</gene>
<reference evidence="2" key="1">
    <citation type="submission" date="2022-05" db="EMBL/GenBank/DDBJ databases">
        <title>Schlegelella sp. nov., isolated from mangrove soil.</title>
        <authorList>
            <person name="Liu Y."/>
            <person name="Ge X."/>
            <person name="Liu W."/>
        </authorList>
    </citation>
    <scope>NUCLEOTIDE SEQUENCE</scope>
    <source>
        <strain evidence="2">S2-27</strain>
    </source>
</reference>
<evidence type="ECO:0000313" key="2">
    <source>
        <dbReference type="EMBL" id="MCM5679831.1"/>
    </source>
</evidence>
<dbReference type="Pfam" id="PF20112">
    <property type="entry name" value="DUF6502"/>
    <property type="match status" value="1"/>
</dbReference>
<organism evidence="2 3">
    <name type="scientific">Caldimonas mangrovi</name>
    <dbReference type="NCBI Taxonomy" id="2944811"/>
    <lineage>
        <taxon>Bacteria</taxon>
        <taxon>Pseudomonadati</taxon>
        <taxon>Pseudomonadota</taxon>
        <taxon>Betaproteobacteria</taxon>
        <taxon>Burkholderiales</taxon>
        <taxon>Sphaerotilaceae</taxon>
        <taxon>Caldimonas</taxon>
    </lineage>
</organism>
<keyword evidence="3" id="KW-1185">Reference proteome</keyword>
<name>A0ABT0YNV2_9BURK</name>
<comment type="caution">
    <text evidence="2">The sequence shown here is derived from an EMBL/GenBank/DDBJ whole genome shotgun (WGS) entry which is preliminary data.</text>
</comment>